<keyword evidence="1" id="KW-0597">Phosphoprotein</keyword>
<dbReference type="PROSITE" id="PS50110">
    <property type="entry name" value="RESPONSE_REGULATORY"/>
    <property type="match status" value="1"/>
</dbReference>
<accession>A0A3B1D2Z6</accession>
<dbReference type="Pfam" id="PF25601">
    <property type="entry name" value="AAA_lid_14"/>
    <property type="match status" value="1"/>
</dbReference>
<dbReference type="SMART" id="SM00382">
    <property type="entry name" value="AAA"/>
    <property type="match status" value="1"/>
</dbReference>
<dbReference type="PROSITE" id="PS50045">
    <property type="entry name" value="SIGMA54_INTERACT_4"/>
    <property type="match status" value="1"/>
</dbReference>
<dbReference type="InterPro" id="IPR001789">
    <property type="entry name" value="Sig_transdc_resp-reg_receiver"/>
</dbReference>
<dbReference type="SUPFAM" id="SSF46689">
    <property type="entry name" value="Homeodomain-like"/>
    <property type="match status" value="1"/>
</dbReference>
<dbReference type="Gene3D" id="1.10.8.60">
    <property type="match status" value="1"/>
</dbReference>
<dbReference type="InterPro" id="IPR003593">
    <property type="entry name" value="AAA+_ATPase"/>
</dbReference>
<dbReference type="InterPro" id="IPR058031">
    <property type="entry name" value="AAA_lid_NorR"/>
</dbReference>
<organism evidence="9">
    <name type="scientific">hydrothermal vent metagenome</name>
    <dbReference type="NCBI Taxonomy" id="652676"/>
    <lineage>
        <taxon>unclassified sequences</taxon>
        <taxon>metagenomes</taxon>
        <taxon>ecological metagenomes</taxon>
    </lineage>
</organism>
<dbReference type="Gene3D" id="1.10.10.60">
    <property type="entry name" value="Homeodomain-like"/>
    <property type="match status" value="1"/>
</dbReference>
<keyword evidence="6" id="KW-0175">Coiled coil</keyword>
<dbReference type="GO" id="GO:0005524">
    <property type="term" value="F:ATP binding"/>
    <property type="evidence" value="ECO:0007669"/>
    <property type="project" value="UniProtKB-KW"/>
</dbReference>
<dbReference type="Gene3D" id="3.40.50.2300">
    <property type="match status" value="1"/>
</dbReference>
<dbReference type="EMBL" id="UOGI01000076">
    <property type="protein sequence ID" value="VAX30554.1"/>
    <property type="molecule type" value="Genomic_DNA"/>
</dbReference>
<dbReference type="InterPro" id="IPR002197">
    <property type="entry name" value="HTH_Fis"/>
</dbReference>
<keyword evidence="5" id="KW-0804">Transcription</keyword>
<dbReference type="GO" id="GO:0006355">
    <property type="term" value="P:regulation of DNA-templated transcription"/>
    <property type="evidence" value="ECO:0007669"/>
    <property type="project" value="InterPro"/>
</dbReference>
<dbReference type="SUPFAM" id="SSF52540">
    <property type="entry name" value="P-loop containing nucleoside triphosphate hydrolases"/>
    <property type="match status" value="1"/>
</dbReference>
<evidence type="ECO:0000256" key="3">
    <source>
        <dbReference type="ARBA" id="ARBA00022840"/>
    </source>
</evidence>
<dbReference type="FunFam" id="3.40.50.2300:FF:000018">
    <property type="entry name" value="DNA-binding transcriptional regulator NtrC"/>
    <property type="match status" value="1"/>
</dbReference>
<dbReference type="InterPro" id="IPR025662">
    <property type="entry name" value="Sigma_54_int_dom_ATP-bd_1"/>
</dbReference>
<reference evidence="9" key="1">
    <citation type="submission" date="2018-06" db="EMBL/GenBank/DDBJ databases">
        <authorList>
            <person name="Zhirakovskaya E."/>
        </authorList>
    </citation>
    <scope>NUCLEOTIDE SEQUENCE</scope>
</reference>
<evidence type="ECO:0000256" key="5">
    <source>
        <dbReference type="ARBA" id="ARBA00023163"/>
    </source>
</evidence>
<evidence type="ECO:0000259" key="8">
    <source>
        <dbReference type="PROSITE" id="PS50110"/>
    </source>
</evidence>
<sequence length="462" mass="52272">MDKKKKEKILIVEDEQGMNEILRILLESDGYEVSSAMDGEKGIELLKKDIFDLVITDIKMPGVDGFEVLRKAKELSPDTLVIMVTAFGTTESAIEAMKLGAYDYIHKPFKIDEIRIVVNKALEKRGLRRELEVLREEIRTTYRLENIIGKSPRMQGLLNIIPKIAQSSSSVLITGESGSGKELVARAIHNISPRAEKAFVAINCASLPEGLLESELLGYMKGAFTGAVHNKEGLFEIAHSGSIFLDEIGEMPINIQAKILRVIETGTFRRLGGTNDIKVDVRVIAATNKDMKKAIKAGEFREDLFYRLNVVPVRIPPLRERKEDIPLLVEHFLKKFGHGEIRISTESMRVMVNYSWPGNVRELENVIERIVLLTEHDVILPADLPSELRETEPEEGRVPDLTVNGIDLDRILEDMERSYIKRALELTYGVKTEAARLLNLSFRSFRHRLHKYGISREDDKEG</sequence>
<dbReference type="Gene3D" id="3.40.50.300">
    <property type="entry name" value="P-loop containing nucleotide triphosphate hydrolases"/>
    <property type="match status" value="1"/>
</dbReference>
<dbReference type="SUPFAM" id="SSF52172">
    <property type="entry name" value="CheY-like"/>
    <property type="match status" value="1"/>
</dbReference>
<dbReference type="GO" id="GO:0043565">
    <property type="term" value="F:sequence-specific DNA binding"/>
    <property type="evidence" value="ECO:0007669"/>
    <property type="project" value="InterPro"/>
</dbReference>
<evidence type="ECO:0000256" key="1">
    <source>
        <dbReference type="ARBA" id="ARBA00022553"/>
    </source>
</evidence>
<gene>
    <name evidence="9" type="ORF">MNBD_NITROSPIRAE03-111</name>
</gene>
<dbReference type="PROSITE" id="PS00688">
    <property type="entry name" value="SIGMA54_INTERACT_3"/>
    <property type="match status" value="1"/>
</dbReference>
<dbReference type="PANTHER" id="PTHR32071:SF113">
    <property type="entry name" value="ALGINATE BIOSYNTHESIS TRANSCRIPTIONAL REGULATORY PROTEIN ALGB"/>
    <property type="match status" value="1"/>
</dbReference>
<evidence type="ECO:0000256" key="4">
    <source>
        <dbReference type="ARBA" id="ARBA00023015"/>
    </source>
</evidence>
<keyword evidence="4" id="KW-0805">Transcription regulation</keyword>
<dbReference type="Pfam" id="PF00072">
    <property type="entry name" value="Response_reg"/>
    <property type="match status" value="1"/>
</dbReference>
<dbReference type="InterPro" id="IPR025944">
    <property type="entry name" value="Sigma_54_int_dom_CS"/>
</dbReference>
<dbReference type="SMART" id="SM00448">
    <property type="entry name" value="REC"/>
    <property type="match status" value="1"/>
</dbReference>
<proteinExistence type="predicted"/>
<feature type="domain" description="Response regulatory" evidence="8">
    <location>
        <begin position="8"/>
        <end position="122"/>
    </location>
</feature>
<keyword evidence="2" id="KW-0547">Nucleotide-binding</keyword>
<dbReference type="InterPro" id="IPR009057">
    <property type="entry name" value="Homeodomain-like_sf"/>
</dbReference>
<dbReference type="FunFam" id="3.40.50.300:FF:000006">
    <property type="entry name" value="DNA-binding transcriptional regulator NtrC"/>
    <property type="match status" value="1"/>
</dbReference>
<dbReference type="Pfam" id="PF02954">
    <property type="entry name" value="HTH_8"/>
    <property type="match status" value="1"/>
</dbReference>
<dbReference type="PROSITE" id="PS00675">
    <property type="entry name" value="SIGMA54_INTERACT_1"/>
    <property type="match status" value="1"/>
</dbReference>
<dbReference type="PANTHER" id="PTHR32071">
    <property type="entry name" value="TRANSCRIPTIONAL REGULATORY PROTEIN"/>
    <property type="match status" value="1"/>
</dbReference>
<dbReference type="CDD" id="cd00009">
    <property type="entry name" value="AAA"/>
    <property type="match status" value="1"/>
</dbReference>
<evidence type="ECO:0000256" key="2">
    <source>
        <dbReference type="ARBA" id="ARBA00022741"/>
    </source>
</evidence>
<name>A0A3B1D2Z6_9ZZZZ</name>
<dbReference type="InterPro" id="IPR002078">
    <property type="entry name" value="Sigma_54_int"/>
</dbReference>
<dbReference type="AlphaFoldDB" id="A0A3B1D2Z6"/>
<dbReference type="Pfam" id="PF00158">
    <property type="entry name" value="Sigma54_activat"/>
    <property type="match status" value="1"/>
</dbReference>
<feature type="domain" description="Sigma-54 factor interaction" evidence="7">
    <location>
        <begin position="147"/>
        <end position="372"/>
    </location>
</feature>
<dbReference type="PRINTS" id="PR01590">
    <property type="entry name" value="HTHFIS"/>
</dbReference>
<dbReference type="GO" id="GO:0000160">
    <property type="term" value="P:phosphorelay signal transduction system"/>
    <property type="evidence" value="ECO:0007669"/>
    <property type="project" value="InterPro"/>
</dbReference>
<keyword evidence="3" id="KW-0067">ATP-binding</keyword>
<evidence type="ECO:0000256" key="6">
    <source>
        <dbReference type="SAM" id="Coils"/>
    </source>
</evidence>
<feature type="coiled-coil region" evidence="6">
    <location>
        <begin position="117"/>
        <end position="144"/>
    </location>
</feature>
<dbReference type="InterPro" id="IPR027417">
    <property type="entry name" value="P-loop_NTPase"/>
</dbReference>
<evidence type="ECO:0000259" key="7">
    <source>
        <dbReference type="PROSITE" id="PS50045"/>
    </source>
</evidence>
<evidence type="ECO:0000313" key="9">
    <source>
        <dbReference type="EMBL" id="VAX30554.1"/>
    </source>
</evidence>
<dbReference type="InterPro" id="IPR011006">
    <property type="entry name" value="CheY-like_superfamily"/>
</dbReference>
<protein>
    <submittedName>
        <fullName evidence="9">Response regulator of zinc sigma-54-dependent two-component system</fullName>
    </submittedName>
</protein>